<comment type="subcellular location">
    <subcellularLocation>
        <location evidence="1">Cell outer membrane</location>
    </subcellularLocation>
</comment>
<dbReference type="Proteomes" id="UP000742098">
    <property type="component" value="Unassembled WGS sequence"/>
</dbReference>
<dbReference type="SUPFAM" id="SSF48452">
    <property type="entry name" value="TPR-like"/>
    <property type="match status" value="1"/>
</dbReference>
<dbReference type="InterPro" id="IPR033985">
    <property type="entry name" value="SusD-like_N"/>
</dbReference>
<dbReference type="GO" id="GO:0009279">
    <property type="term" value="C:cell outer membrane"/>
    <property type="evidence" value="ECO:0007669"/>
    <property type="project" value="UniProtKB-SubCell"/>
</dbReference>
<evidence type="ECO:0000256" key="2">
    <source>
        <dbReference type="ARBA" id="ARBA00006275"/>
    </source>
</evidence>
<reference evidence="9" key="1">
    <citation type="journal article" date="2021" name="PeerJ">
        <title>Extensive microbial diversity within the chicken gut microbiome revealed by metagenomics and culture.</title>
        <authorList>
            <person name="Gilroy R."/>
            <person name="Ravi A."/>
            <person name="Getino M."/>
            <person name="Pursley I."/>
            <person name="Horton D.L."/>
            <person name="Alikhan N.F."/>
            <person name="Baker D."/>
            <person name="Gharbi K."/>
            <person name="Hall N."/>
            <person name="Watson M."/>
            <person name="Adriaenssens E.M."/>
            <person name="Foster-Nyarko E."/>
            <person name="Jarju S."/>
            <person name="Secka A."/>
            <person name="Antonio M."/>
            <person name="Oren A."/>
            <person name="Chaudhuri R.R."/>
            <person name="La Ragione R."/>
            <person name="Hildebrand F."/>
            <person name="Pallen M.J."/>
        </authorList>
    </citation>
    <scope>NUCLEOTIDE SEQUENCE</scope>
    <source>
        <strain evidence="9">6966</strain>
    </source>
</reference>
<protein>
    <submittedName>
        <fullName evidence="9">RagB/SusD family nutrient uptake outer membrane protein</fullName>
    </submittedName>
</protein>
<evidence type="ECO:0000313" key="10">
    <source>
        <dbReference type="Proteomes" id="UP000742098"/>
    </source>
</evidence>
<dbReference type="EMBL" id="DYVS01000327">
    <property type="protein sequence ID" value="HJF72473.1"/>
    <property type="molecule type" value="Genomic_DNA"/>
</dbReference>
<name>A0A921L217_9BACT</name>
<evidence type="ECO:0000313" key="9">
    <source>
        <dbReference type="EMBL" id="HJF72473.1"/>
    </source>
</evidence>
<gene>
    <name evidence="9" type="ORF">K8V05_17120</name>
</gene>
<dbReference type="PROSITE" id="PS51257">
    <property type="entry name" value="PROKAR_LIPOPROTEIN"/>
    <property type="match status" value="1"/>
</dbReference>
<evidence type="ECO:0000256" key="3">
    <source>
        <dbReference type="ARBA" id="ARBA00022729"/>
    </source>
</evidence>
<evidence type="ECO:0000256" key="4">
    <source>
        <dbReference type="ARBA" id="ARBA00023136"/>
    </source>
</evidence>
<evidence type="ECO:0000256" key="5">
    <source>
        <dbReference type="ARBA" id="ARBA00023237"/>
    </source>
</evidence>
<organism evidence="9 10">
    <name type="scientific">Butyricimonas virosa</name>
    <dbReference type="NCBI Taxonomy" id="544645"/>
    <lineage>
        <taxon>Bacteria</taxon>
        <taxon>Pseudomonadati</taxon>
        <taxon>Bacteroidota</taxon>
        <taxon>Bacteroidia</taxon>
        <taxon>Bacteroidales</taxon>
        <taxon>Odoribacteraceae</taxon>
        <taxon>Butyricimonas</taxon>
    </lineage>
</organism>
<reference evidence="9" key="2">
    <citation type="submission" date="2021-09" db="EMBL/GenBank/DDBJ databases">
        <authorList>
            <person name="Gilroy R."/>
        </authorList>
    </citation>
    <scope>NUCLEOTIDE SEQUENCE</scope>
    <source>
        <strain evidence="9">6966</strain>
    </source>
</reference>
<comment type="caution">
    <text evidence="9">The sequence shown here is derived from an EMBL/GenBank/DDBJ whole genome shotgun (WGS) entry which is preliminary data.</text>
</comment>
<keyword evidence="3 6" id="KW-0732">Signal</keyword>
<dbReference type="Gene3D" id="1.25.40.390">
    <property type="match status" value="1"/>
</dbReference>
<evidence type="ECO:0000256" key="1">
    <source>
        <dbReference type="ARBA" id="ARBA00004442"/>
    </source>
</evidence>
<feature type="signal peptide" evidence="6">
    <location>
        <begin position="1"/>
        <end position="20"/>
    </location>
</feature>
<dbReference type="Pfam" id="PF14322">
    <property type="entry name" value="SusD-like_3"/>
    <property type="match status" value="1"/>
</dbReference>
<accession>A0A921L217</accession>
<keyword evidence="4" id="KW-0472">Membrane</keyword>
<comment type="similarity">
    <text evidence="2">Belongs to the SusD family.</text>
</comment>
<feature type="domain" description="SusD-like N-terminal" evidence="8">
    <location>
        <begin position="21"/>
        <end position="242"/>
    </location>
</feature>
<dbReference type="InterPro" id="IPR011990">
    <property type="entry name" value="TPR-like_helical_dom_sf"/>
</dbReference>
<feature type="domain" description="RagB/SusD" evidence="7">
    <location>
        <begin position="354"/>
        <end position="438"/>
    </location>
</feature>
<sequence length="467" mass="54487">MKKIILACSWIILMTMSACSDWVNVSPNTDVESEDLFTSESGFKSALIGIYGRMTDQSLYGGHMTFNFMEKLVQRYDNNNDSDDVRAKIYDYKNQSDPKNTLASIWSAMYQDIANINNLLAYLETNGHYITTEGYWEMIKGEALGLRAFHYFDLLRMWGPIYAQDSTAKAVPFRDKFNSDKVAPMAANELAHKILDDLREAEELLKNDKANWKSKFNEPFVGERGYRMNKYAVKALMARVYLWMGNKTMAAAYARNVINECGLSLVRDNQTDVAMHDETLFGLSMYNMSEKLNSYWKNTLPFNNQLWISDNNRATVFESMTCGINDIRYKNGYGFIHGDNQNMCRKYLGEDTFYDENIPLIRLSEMYYILAESVSLEESVEYINKVRNTRGISRTYDIIYNSSYTDVERREALLKEYQKEFFAEGQFFYFLKRHNYETFYRCPVAKMVYYVFPIPDDEVEFGSMTDE</sequence>
<keyword evidence="5" id="KW-0998">Cell outer membrane</keyword>
<dbReference type="AlphaFoldDB" id="A0A921L217"/>
<evidence type="ECO:0000259" key="7">
    <source>
        <dbReference type="Pfam" id="PF07980"/>
    </source>
</evidence>
<feature type="chain" id="PRO_5036995906" evidence="6">
    <location>
        <begin position="21"/>
        <end position="467"/>
    </location>
</feature>
<dbReference type="InterPro" id="IPR012944">
    <property type="entry name" value="SusD_RagB_dom"/>
</dbReference>
<evidence type="ECO:0000256" key="6">
    <source>
        <dbReference type="SAM" id="SignalP"/>
    </source>
</evidence>
<evidence type="ECO:0000259" key="8">
    <source>
        <dbReference type="Pfam" id="PF14322"/>
    </source>
</evidence>
<dbReference type="Pfam" id="PF07980">
    <property type="entry name" value="SusD_RagB"/>
    <property type="match status" value="1"/>
</dbReference>
<proteinExistence type="inferred from homology"/>